<evidence type="ECO:0000259" key="6">
    <source>
        <dbReference type="PROSITE" id="PS50812"/>
    </source>
</evidence>
<proteinExistence type="inferred from homology"/>
<dbReference type="OMA" id="HKKFFAG"/>
<evidence type="ECO:0000313" key="8">
    <source>
        <dbReference type="EnsemblMetazoa" id="PHUM150210-PA"/>
    </source>
</evidence>
<sequence length="551" mass="63583">MGKDKITFNVGDMVFAKVRGYPAWPARISSVADARPANLKYNVYFFGTAETAAVLAKDICPFAENKEKLGKSVKRKFFKEGLEEIEREIKKIENGEESTLGLWTSGDPPELIVKRNIKKAKKSEDSIQEIKEDDTQGAKSKQSKRKRDTEDTEGDIDSKKRRIISHEKEETSNISRSGRIIKPKKFLYDEDGEDADSKAKPKMPTFSSPPPTQISSPPAAPPEIKKENTIKKPSPKELSKSPVKTASSPRNREMGRIMWAKTKCGQMVQIKLDYDRPAQFKDDRSRLMWERATDINAKRLKAEIESGEISRDDIKLQLRPTEEEKAKMTEEQLNKIKKLRIIERKRGKLRWLKLETRLVDIDVLIKTSLQKAKVDVDKALSLMDELINMPLDPLMLKKHPQVVDTTKKLRQYVGNLAEWKLSTEEKADFEAKAHKIRQKANILFNKYTALFAVPENSNFWNIFLDSVNEFAKLTEDMPRERVFGLIVDPTSPYFKDVCRDEKEEEEFKLKLKETKDEVDSEPKLSEDEEKMDVINRLNYMEDDNFCNLLQQ</sequence>
<evidence type="ECO:0000313" key="9">
    <source>
        <dbReference type="Proteomes" id="UP000009046"/>
    </source>
</evidence>
<dbReference type="GeneID" id="8236418"/>
<feature type="region of interest" description="Disordered" evidence="5">
    <location>
        <begin position="122"/>
        <end position="254"/>
    </location>
</feature>
<reference evidence="7" key="2">
    <citation type="submission" date="2007-04" db="EMBL/GenBank/DDBJ databases">
        <title>The genome of the human body louse.</title>
        <authorList>
            <consortium name="The Human Body Louse Genome Consortium"/>
            <person name="Kirkness E."/>
            <person name="Walenz B."/>
            <person name="Hass B."/>
            <person name="Bruggner R."/>
            <person name="Strausberg R."/>
        </authorList>
    </citation>
    <scope>NUCLEOTIDE SEQUENCE</scope>
    <source>
        <strain evidence="7">USDA</strain>
    </source>
</reference>
<keyword evidence="3" id="KW-0175">Coiled coil</keyword>
<reference evidence="7" key="1">
    <citation type="submission" date="2007-04" db="EMBL/GenBank/DDBJ databases">
        <title>Annotation of Pediculus humanus corporis strain USDA.</title>
        <authorList>
            <person name="Kirkness E."/>
            <person name="Hannick L."/>
            <person name="Hass B."/>
            <person name="Bruggner R."/>
            <person name="Lawson D."/>
            <person name="Bidwell S."/>
            <person name="Joardar V."/>
            <person name="Caler E."/>
            <person name="Walenz B."/>
            <person name="Inman J."/>
            <person name="Schobel S."/>
            <person name="Galinsky K."/>
            <person name="Amedeo P."/>
            <person name="Strausberg R."/>
        </authorList>
    </citation>
    <scope>NUCLEOTIDE SEQUENCE</scope>
    <source>
        <strain evidence="7">USDA</strain>
    </source>
</reference>
<dbReference type="PANTHER" id="PTHR12550">
    <property type="entry name" value="HEPATOMA-DERIVED GROWTH FACTOR-RELATED"/>
    <property type="match status" value="1"/>
</dbReference>
<dbReference type="OrthoDB" id="62853at2759"/>
<name>E0VF72_PEDHC</name>
<feature type="compositionally biased region" description="Basic and acidic residues" evidence="5">
    <location>
        <begin position="223"/>
        <end position="239"/>
    </location>
</feature>
<dbReference type="Gene3D" id="2.30.30.140">
    <property type="match status" value="1"/>
</dbReference>
<dbReference type="InterPro" id="IPR035441">
    <property type="entry name" value="TFIIS/LEDGF_dom_sf"/>
</dbReference>
<dbReference type="CDD" id="cd05834">
    <property type="entry name" value="PWWP_HRP"/>
    <property type="match status" value="1"/>
</dbReference>
<dbReference type="SUPFAM" id="SSF140576">
    <property type="entry name" value="HIV integrase-binding domain"/>
    <property type="match status" value="1"/>
</dbReference>
<feature type="compositionally biased region" description="Basic and acidic residues" evidence="5">
    <location>
        <begin position="122"/>
        <end position="136"/>
    </location>
</feature>
<dbReference type="InterPro" id="IPR021567">
    <property type="entry name" value="LEDGF_IBD"/>
</dbReference>
<dbReference type="KEGG" id="phu:Phum_PHUM150210"/>
<accession>E0VF72</accession>
<dbReference type="SMART" id="SM00293">
    <property type="entry name" value="PWWP"/>
    <property type="match status" value="1"/>
</dbReference>
<dbReference type="AlphaFoldDB" id="E0VF72"/>
<evidence type="ECO:0000256" key="2">
    <source>
        <dbReference type="ARBA" id="ARBA00005309"/>
    </source>
</evidence>
<dbReference type="PANTHER" id="PTHR12550:SF70">
    <property type="entry name" value="JIL-1 ANCHORING AND STABILIZING PROTEIN, ISOFORM A"/>
    <property type="match status" value="1"/>
</dbReference>
<comment type="subcellular location">
    <subcellularLocation>
        <location evidence="1">Nucleus</location>
    </subcellularLocation>
</comment>
<gene>
    <name evidence="8" type="primary">8236418</name>
    <name evidence="7" type="ORF">Phum_PHUM150210</name>
</gene>
<reference evidence="8" key="3">
    <citation type="submission" date="2021-02" db="UniProtKB">
        <authorList>
            <consortium name="EnsemblMetazoa"/>
        </authorList>
    </citation>
    <scope>IDENTIFICATION</scope>
    <source>
        <strain evidence="8">USDA</strain>
    </source>
</reference>
<dbReference type="EMBL" id="AAZO01001743">
    <property type="status" value="NOT_ANNOTATED_CDS"/>
    <property type="molecule type" value="Genomic_DNA"/>
</dbReference>
<dbReference type="PROSITE" id="PS50812">
    <property type="entry name" value="PWWP"/>
    <property type="match status" value="1"/>
</dbReference>
<evidence type="ECO:0000256" key="5">
    <source>
        <dbReference type="SAM" id="MobiDB-lite"/>
    </source>
</evidence>
<dbReference type="EMBL" id="DS235105">
    <property type="protein sequence ID" value="EEB12028.1"/>
    <property type="molecule type" value="Genomic_DNA"/>
</dbReference>
<dbReference type="Pfam" id="PF11467">
    <property type="entry name" value="LEDGF"/>
    <property type="match status" value="1"/>
</dbReference>
<dbReference type="RefSeq" id="XP_002424766.1">
    <property type="nucleotide sequence ID" value="XM_002424721.1"/>
</dbReference>
<dbReference type="FunCoup" id="E0VF72">
    <property type="interactions" value="686"/>
</dbReference>
<dbReference type="Pfam" id="PF00855">
    <property type="entry name" value="PWWP"/>
    <property type="match status" value="1"/>
</dbReference>
<protein>
    <submittedName>
        <fullName evidence="7 8">PC4 and SFRS1-interacting protein, putative</fullName>
    </submittedName>
</protein>
<feature type="domain" description="PWWP" evidence="6">
    <location>
        <begin position="10"/>
        <end position="65"/>
    </location>
</feature>
<dbReference type="InterPro" id="IPR000313">
    <property type="entry name" value="PWWP_dom"/>
</dbReference>
<evidence type="ECO:0000256" key="1">
    <source>
        <dbReference type="ARBA" id="ARBA00004123"/>
    </source>
</evidence>
<dbReference type="eggNOG" id="KOG1904">
    <property type="taxonomic scope" value="Eukaryota"/>
</dbReference>
<dbReference type="Gene3D" id="1.20.930.10">
    <property type="entry name" value="Conserved domain common to transcription factors TFIIS, elongin A, CRSP70"/>
    <property type="match status" value="1"/>
</dbReference>
<evidence type="ECO:0000313" key="7">
    <source>
        <dbReference type="EMBL" id="EEB12028.1"/>
    </source>
</evidence>
<dbReference type="InParanoid" id="E0VF72"/>
<dbReference type="STRING" id="121224.E0VF72"/>
<dbReference type="SUPFAM" id="SSF63748">
    <property type="entry name" value="Tudor/PWWP/MBT"/>
    <property type="match status" value="1"/>
</dbReference>
<dbReference type="InterPro" id="IPR036218">
    <property type="entry name" value="HIVI-bd_sf"/>
</dbReference>
<evidence type="ECO:0000256" key="4">
    <source>
        <dbReference type="ARBA" id="ARBA00023242"/>
    </source>
</evidence>
<comment type="similarity">
    <text evidence="2">Belongs to the HDGF family.</text>
</comment>
<dbReference type="Proteomes" id="UP000009046">
    <property type="component" value="Unassembled WGS sequence"/>
</dbReference>
<dbReference type="VEuPathDB" id="VectorBase:PHUM150210"/>
<keyword evidence="4" id="KW-0539">Nucleus</keyword>
<dbReference type="GO" id="GO:0005634">
    <property type="term" value="C:nucleus"/>
    <property type="evidence" value="ECO:0007669"/>
    <property type="project" value="UniProtKB-SubCell"/>
</dbReference>
<dbReference type="CTD" id="8236418"/>
<dbReference type="HOGENOM" id="CLU_015544_0_0_1"/>
<evidence type="ECO:0000256" key="3">
    <source>
        <dbReference type="ARBA" id="ARBA00023054"/>
    </source>
</evidence>
<organism>
    <name type="scientific">Pediculus humanus subsp. corporis</name>
    <name type="common">Body louse</name>
    <dbReference type="NCBI Taxonomy" id="121224"/>
    <lineage>
        <taxon>Eukaryota</taxon>
        <taxon>Metazoa</taxon>
        <taxon>Ecdysozoa</taxon>
        <taxon>Arthropoda</taxon>
        <taxon>Hexapoda</taxon>
        <taxon>Insecta</taxon>
        <taxon>Pterygota</taxon>
        <taxon>Neoptera</taxon>
        <taxon>Paraneoptera</taxon>
        <taxon>Psocodea</taxon>
        <taxon>Troctomorpha</taxon>
        <taxon>Phthiraptera</taxon>
        <taxon>Anoplura</taxon>
        <taxon>Pediculidae</taxon>
        <taxon>Pediculus</taxon>
    </lineage>
</organism>
<keyword evidence="9" id="KW-1185">Reference proteome</keyword>
<dbReference type="EnsemblMetazoa" id="PHUM150210-RA">
    <property type="protein sequence ID" value="PHUM150210-PA"/>
    <property type="gene ID" value="PHUM150210"/>
</dbReference>